<dbReference type="EMBL" id="GEEE01018884">
    <property type="protein sequence ID" value="JAP44341.1"/>
    <property type="molecule type" value="Transcribed_RNA"/>
</dbReference>
<dbReference type="AlphaFoldDB" id="A0A0X3NWZ7"/>
<evidence type="ECO:0000313" key="1">
    <source>
        <dbReference type="EMBL" id="JAP44341.1"/>
    </source>
</evidence>
<proteinExistence type="predicted"/>
<protein>
    <submittedName>
        <fullName evidence="1">Uncharacterized protein K02A2.6</fullName>
    </submittedName>
</protein>
<organism evidence="1">
    <name type="scientific">Schistocephalus solidus</name>
    <name type="common">Tapeworm</name>
    <dbReference type="NCBI Taxonomy" id="70667"/>
    <lineage>
        <taxon>Eukaryota</taxon>
        <taxon>Metazoa</taxon>
        <taxon>Spiralia</taxon>
        <taxon>Lophotrochozoa</taxon>
        <taxon>Platyhelminthes</taxon>
        <taxon>Cestoda</taxon>
        <taxon>Eucestoda</taxon>
        <taxon>Diphyllobothriidea</taxon>
        <taxon>Diphyllobothriidae</taxon>
        <taxon>Schistocephalus</taxon>
    </lineage>
</organism>
<sequence length="119" mass="13240">MTHFSGSGKAREIIISVSTCYDPAHEICLQSRETEPVGTRNNLLKTTSKSRLKALCIYSMPFRMANSLSNPLQEESSRKADHILADMDQSDPRGSLWPQSMCDAVDRAVIVGMRARVIL</sequence>
<gene>
    <name evidence="1" type="primary">YRD6</name>
    <name evidence="1" type="ORF">TR127361</name>
</gene>
<name>A0A0X3NWZ7_SCHSO</name>
<accession>A0A0X3NWZ7</accession>
<reference evidence="1" key="1">
    <citation type="submission" date="2016-01" db="EMBL/GenBank/DDBJ databases">
        <title>Reference transcriptome for the parasite Schistocephalus solidus: insights into the molecular evolution of parasitism.</title>
        <authorList>
            <person name="Hebert F.O."/>
            <person name="Grambauer S."/>
            <person name="Barber I."/>
            <person name="Landry C.R."/>
            <person name="Aubin-Horth N."/>
        </authorList>
    </citation>
    <scope>NUCLEOTIDE SEQUENCE</scope>
</reference>